<keyword evidence="2" id="KW-0732">Signal</keyword>
<dbReference type="AlphaFoldDB" id="C5CRE9"/>
<name>C5CRE9_VARPS</name>
<protein>
    <recommendedName>
        <fullName evidence="4">Receptor</fullName>
    </recommendedName>
</protein>
<dbReference type="SUPFAM" id="SSF53850">
    <property type="entry name" value="Periplasmic binding protein-like II"/>
    <property type="match status" value="1"/>
</dbReference>
<dbReference type="HOGENOM" id="CLU_045683_0_0_4"/>
<evidence type="ECO:0008006" key="4">
    <source>
        <dbReference type="Google" id="ProtNLM"/>
    </source>
</evidence>
<dbReference type="InterPro" id="IPR005064">
    <property type="entry name" value="BUG"/>
</dbReference>
<dbReference type="STRING" id="543728.Vapar_5223"/>
<evidence type="ECO:0000256" key="1">
    <source>
        <dbReference type="ARBA" id="ARBA00006987"/>
    </source>
</evidence>
<evidence type="ECO:0000256" key="2">
    <source>
        <dbReference type="SAM" id="SignalP"/>
    </source>
</evidence>
<comment type="similarity">
    <text evidence="1">Belongs to the UPF0065 (bug) family.</text>
</comment>
<dbReference type="eggNOG" id="COG3181">
    <property type="taxonomic scope" value="Bacteria"/>
</dbReference>
<gene>
    <name evidence="3" type="ordered locus">Vapar_5223</name>
</gene>
<dbReference type="Gene3D" id="3.40.190.10">
    <property type="entry name" value="Periplasmic binding protein-like II"/>
    <property type="match status" value="1"/>
</dbReference>
<evidence type="ECO:0000313" key="3">
    <source>
        <dbReference type="EMBL" id="ACS21825.1"/>
    </source>
</evidence>
<sequence precursor="true">MMMMMMKAAASMTSSVFNRRSLAALAAAATLGALVPAHAQQQRVIHIVVPFGTGAVQDTVARAFNAELGAALNASAIVENRAGAGGTVGAAAVAKAPADGNTLLLAAASHNIAGFLYSKLSYDPLKDFVGVANIGNAGYALAVSSGLNVSNTADFIKEVKANPGKYNYASAGNGSATHLAMASFLAKAGLQMTHIPTKSTGEAVNEVLAGRVQAVISSSIGVMGFQADPRMKLLASTGQARSPFLPSLPTVAESGLPGYAFDSWIGLLAPAGTPKAEVERLNAATNKVLSDPTIQERFKRLGVEPRMQSAEEFQKLLRADWDAMGAVVKASGAKID</sequence>
<dbReference type="Gene3D" id="3.40.190.150">
    <property type="entry name" value="Bordetella uptake gene, domain 1"/>
    <property type="match status" value="1"/>
</dbReference>
<accession>C5CRE9</accession>
<dbReference type="OrthoDB" id="8678477at2"/>
<proteinExistence type="inferred from homology"/>
<dbReference type="InterPro" id="IPR042100">
    <property type="entry name" value="Bug_dom1"/>
</dbReference>
<organism evidence="3">
    <name type="scientific">Variovorax paradoxus (strain S110)</name>
    <dbReference type="NCBI Taxonomy" id="543728"/>
    <lineage>
        <taxon>Bacteria</taxon>
        <taxon>Pseudomonadati</taxon>
        <taxon>Pseudomonadota</taxon>
        <taxon>Betaproteobacteria</taxon>
        <taxon>Burkholderiales</taxon>
        <taxon>Comamonadaceae</taxon>
        <taxon>Variovorax</taxon>
    </lineage>
</organism>
<dbReference type="EMBL" id="CP001635">
    <property type="protein sequence ID" value="ACS21825.1"/>
    <property type="molecule type" value="Genomic_DNA"/>
</dbReference>
<dbReference type="PANTHER" id="PTHR42928">
    <property type="entry name" value="TRICARBOXYLATE-BINDING PROTEIN"/>
    <property type="match status" value="1"/>
</dbReference>
<dbReference type="PIRSF" id="PIRSF017082">
    <property type="entry name" value="YflP"/>
    <property type="match status" value="1"/>
</dbReference>
<dbReference type="Pfam" id="PF03401">
    <property type="entry name" value="TctC"/>
    <property type="match status" value="1"/>
</dbReference>
<dbReference type="KEGG" id="vap:Vapar_5223"/>
<dbReference type="PANTHER" id="PTHR42928:SF5">
    <property type="entry name" value="BLR1237 PROTEIN"/>
    <property type="match status" value="1"/>
</dbReference>
<reference evidence="3" key="1">
    <citation type="submission" date="2009-06" db="EMBL/GenBank/DDBJ databases">
        <title>Complete sequence of chromosome 1 of Variovorax paradoxus S110.</title>
        <authorList>
            <consortium name="US DOE Joint Genome Institute"/>
            <person name="Lucas S."/>
            <person name="Copeland A."/>
            <person name="Lapidus A."/>
            <person name="Glavina del Rio T."/>
            <person name="Tice H."/>
            <person name="Bruce D."/>
            <person name="Goodwin L."/>
            <person name="Pitluck S."/>
            <person name="Chertkov O."/>
            <person name="Brettin T."/>
            <person name="Detter J.C."/>
            <person name="Han C."/>
            <person name="Larimer F."/>
            <person name="Land M."/>
            <person name="Hauser L."/>
            <person name="Kyrpides N."/>
            <person name="Ovchinnikova G."/>
            <person name="Orwin P."/>
            <person name="Leadbetter J.R."/>
            <person name="Spain J.C."/>
            <person name="Han J.I."/>
        </authorList>
    </citation>
    <scope>NUCLEOTIDE SEQUENCE</scope>
    <source>
        <strain evidence="3">S110</strain>
    </source>
</reference>
<feature type="signal peptide" evidence="2">
    <location>
        <begin position="1"/>
        <end position="39"/>
    </location>
</feature>
<feature type="chain" id="PRO_5002947973" description="Receptor" evidence="2">
    <location>
        <begin position="40"/>
        <end position="336"/>
    </location>
</feature>